<comment type="pathway">
    <text evidence="1 14">Cofactor biosynthesis; biotin biosynthesis; biotin from 7,8-diaminononanoate: step 2/2.</text>
</comment>
<keyword evidence="8 14" id="KW-0001">2Fe-2S</keyword>
<keyword evidence="6 14" id="KW-0808">Transferase</keyword>
<feature type="binding site" evidence="14 15">
    <location>
        <position position="76"/>
    </location>
    <ligand>
        <name>[4Fe-4S] cluster</name>
        <dbReference type="ChEBI" id="CHEBI:49883"/>
        <note>4Fe-4S-S-AdoMet</note>
    </ligand>
</feature>
<evidence type="ECO:0000256" key="7">
    <source>
        <dbReference type="ARBA" id="ARBA00022691"/>
    </source>
</evidence>
<evidence type="ECO:0000256" key="9">
    <source>
        <dbReference type="ARBA" id="ARBA00022723"/>
    </source>
</evidence>
<dbReference type="InterPro" id="IPR013785">
    <property type="entry name" value="Aldolase_TIM"/>
</dbReference>
<keyword evidence="10 14" id="KW-0093">Biotin biosynthesis</keyword>
<keyword evidence="12 14" id="KW-0411">Iron-sulfur</keyword>
<comment type="cofactor">
    <cofactor evidence="15">
        <name>[2Fe-2S] cluster</name>
        <dbReference type="ChEBI" id="CHEBI:190135"/>
    </cofactor>
    <text evidence="15">Binds 1 [2Fe-2S] cluster. The cluster is coordinated with 3 cysteines and 1 arginine.</text>
</comment>
<dbReference type="UniPathway" id="UPA00078">
    <property type="reaction ID" value="UER00162"/>
</dbReference>
<feature type="binding site" evidence="14 15">
    <location>
        <position position="83"/>
    </location>
    <ligand>
        <name>[4Fe-4S] cluster</name>
        <dbReference type="ChEBI" id="CHEBI:49883"/>
        <note>4Fe-4S-S-AdoMet</note>
    </ligand>
</feature>
<dbReference type="GO" id="GO:0051539">
    <property type="term" value="F:4 iron, 4 sulfur cluster binding"/>
    <property type="evidence" value="ECO:0007669"/>
    <property type="project" value="UniProtKB-KW"/>
</dbReference>
<dbReference type="InterPro" id="IPR007197">
    <property type="entry name" value="rSAM"/>
</dbReference>
<comment type="function">
    <text evidence="14">Catalyzes the conversion of dethiobiotin (DTB) to biotin by the insertion of a sulfur atom into dethiobiotin via a radical-based mechanism.</text>
</comment>
<dbReference type="Proteomes" id="UP000318017">
    <property type="component" value="Chromosome"/>
</dbReference>
<dbReference type="PANTHER" id="PTHR22976">
    <property type="entry name" value="BIOTIN SYNTHASE"/>
    <property type="match status" value="1"/>
</dbReference>
<evidence type="ECO:0000256" key="8">
    <source>
        <dbReference type="ARBA" id="ARBA00022714"/>
    </source>
</evidence>
<evidence type="ECO:0000256" key="15">
    <source>
        <dbReference type="PIRSR" id="PIRSR001619-1"/>
    </source>
</evidence>
<reference evidence="17 18" key="1">
    <citation type="submission" date="2019-02" db="EMBL/GenBank/DDBJ databases">
        <title>Deep-cultivation of Planctomycetes and their phenomic and genomic characterization uncovers novel biology.</title>
        <authorList>
            <person name="Wiegand S."/>
            <person name="Jogler M."/>
            <person name="Boedeker C."/>
            <person name="Pinto D."/>
            <person name="Vollmers J."/>
            <person name="Rivas-Marin E."/>
            <person name="Kohn T."/>
            <person name="Peeters S.H."/>
            <person name="Heuer A."/>
            <person name="Rast P."/>
            <person name="Oberbeckmann S."/>
            <person name="Bunk B."/>
            <person name="Jeske O."/>
            <person name="Meyerdierks A."/>
            <person name="Storesund J.E."/>
            <person name="Kallscheuer N."/>
            <person name="Luecker S."/>
            <person name="Lage O.M."/>
            <person name="Pohl T."/>
            <person name="Merkel B.J."/>
            <person name="Hornburger P."/>
            <person name="Mueller R.-W."/>
            <person name="Bruemmer F."/>
            <person name="Labrenz M."/>
            <person name="Spormann A.M."/>
            <person name="Op den Camp H."/>
            <person name="Overmann J."/>
            <person name="Amann R."/>
            <person name="Jetten M.S.M."/>
            <person name="Mascher T."/>
            <person name="Medema M.H."/>
            <person name="Devos D.P."/>
            <person name="Kaster A.-K."/>
            <person name="Ovreas L."/>
            <person name="Rohde M."/>
            <person name="Galperin M.Y."/>
            <person name="Jogler C."/>
        </authorList>
    </citation>
    <scope>NUCLEOTIDE SEQUENCE [LARGE SCALE GENOMIC DNA]</scope>
    <source>
        <strain evidence="17 18">Q31a</strain>
    </source>
</reference>
<keyword evidence="7 14" id="KW-0949">S-adenosyl-L-methionine</keyword>
<dbReference type="GO" id="GO:0005506">
    <property type="term" value="F:iron ion binding"/>
    <property type="evidence" value="ECO:0007669"/>
    <property type="project" value="UniProtKB-UniRule"/>
</dbReference>
<dbReference type="PROSITE" id="PS51918">
    <property type="entry name" value="RADICAL_SAM"/>
    <property type="match status" value="1"/>
</dbReference>
<dbReference type="SUPFAM" id="SSF102114">
    <property type="entry name" value="Radical SAM enzymes"/>
    <property type="match status" value="1"/>
</dbReference>
<evidence type="ECO:0000256" key="12">
    <source>
        <dbReference type="ARBA" id="ARBA00023014"/>
    </source>
</evidence>
<feature type="domain" description="Radical SAM core" evidence="16">
    <location>
        <begin position="57"/>
        <end position="287"/>
    </location>
</feature>
<feature type="binding site" evidence="14 15">
    <location>
        <position position="212"/>
    </location>
    <ligand>
        <name>[2Fe-2S] cluster</name>
        <dbReference type="ChEBI" id="CHEBI:190135"/>
    </ligand>
</feature>
<accession>A0A518FZU7</accession>
<dbReference type="Pfam" id="PF04055">
    <property type="entry name" value="Radical_SAM"/>
    <property type="match status" value="1"/>
</dbReference>
<evidence type="ECO:0000256" key="5">
    <source>
        <dbReference type="ARBA" id="ARBA00022485"/>
    </source>
</evidence>
<dbReference type="EC" id="2.8.1.6" evidence="4 14"/>
<dbReference type="AlphaFoldDB" id="A0A518FZU7"/>
<dbReference type="GO" id="GO:0051537">
    <property type="term" value="F:2 iron, 2 sulfur cluster binding"/>
    <property type="evidence" value="ECO:0007669"/>
    <property type="project" value="UniProtKB-KW"/>
</dbReference>
<feature type="binding site" evidence="14 15">
    <location>
        <position position="282"/>
    </location>
    <ligand>
        <name>[2Fe-2S] cluster</name>
        <dbReference type="ChEBI" id="CHEBI:190135"/>
    </ligand>
</feature>
<evidence type="ECO:0000256" key="10">
    <source>
        <dbReference type="ARBA" id="ARBA00022756"/>
    </source>
</evidence>
<dbReference type="InterPro" id="IPR006638">
    <property type="entry name" value="Elp3/MiaA/NifB-like_rSAM"/>
</dbReference>
<feature type="binding site" evidence="14 15">
    <location>
        <position position="152"/>
    </location>
    <ligand>
        <name>[2Fe-2S] cluster</name>
        <dbReference type="ChEBI" id="CHEBI:190135"/>
    </ligand>
</feature>
<protein>
    <recommendedName>
        <fullName evidence="4 14">Biotin synthase</fullName>
        <ecNumber evidence="4 14">2.8.1.6</ecNumber>
    </recommendedName>
</protein>
<feature type="binding site" evidence="14 15">
    <location>
        <position position="120"/>
    </location>
    <ligand>
        <name>[2Fe-2S] cluster</name>
        <dbReference type="ChEBI" id="CHEBI:190135"/>
    </ligand>
</feature>
<comment type="cofactor">
    <cofactor evidence="14 15">
        <name>[4Fe-4S] cluster</name>
        <dbReference type="ChEBI" id="CHEBI:49883"/>
    </cofactor>
    <text evidence="14 15">Binds 1 [4Fe-4S] cluster. The cluster is coordinated with 3 cysteines and an exchangeable S-adenosyl-L-methionine.</text>
</comment>
<comment type="catalytic activity">
    <reaction evidence="13 14">
        <text>(4R,5S)-dethiobiotin + (sulfur carrier)-SH + 2 reduced [2Fe-2S]-[ferredoxin] + 2 S-adenosyl-L-methionine = (sulfur carrier)-H + biotin + 2 5'-deoxyadenosine + 2 L-methionine + 2 oxidized [2Fe-2S]-[ferredoxin]</text>
        <dbReference type="Rhea" id="RHEA:22060"/>
        <dbReference type="Rhea" id="RHEA-COMP:10000"/>
        <dbReference type="Rhea" id="RHEA-COMP:10001"/>
        <dbReference type="Rhea" id="RHEA-COMP:14737"/>
        <dbReference type="Rhea" id="RHEA-COMP:14739"/>
        <dbReference type="ChEBI" id="CHEBI:17319"/>
        <dbReference type="ChEBI" id="CHEBI:29917"/>
        <dbReference type="ChEBI" id="CHEBI:33737"/>
        <dbReference type="ChEBI" id="CHEBI:33738"/>
        <dbReference type="ChEBI" id="CHEBI:57586"/>
        <dbReference type="ChEBI" id="CHEBI:57844"/>
        <dbReference type="ChEBI" id="CHEBI:59789"/>
        <dbReference type="ChEBI" id="CHEBI:64428"/>
        <dbReference type="ChEBI" id="CHEBI:149473"/>
        <dbReference type="EC" id="2.8.1.6"/>
    </reaction>
</comment>
<dbReference type="OrthoDB" id="9786826at2"/>
<dbReference type="Gene3D" id="3.20.20.70">
    <property type="entry name" value="Aldolase class I"/>
    <property type="match status" value="1"/>
</dbReference>
<keyword evidence="9 14" id="KW-0479">Metal-binding</keyword>
<evidence type="ECO:0000256" key="14">
    <source>
        <dbReference type="HAMAP-Rule" id="MF_01694"/>
    </source>
</evidence>
<feature type="binding site" evidence="14 15">
    <location>
        <position position="80"/>
    </location>
    <ligand>
        <name>[4Fe-4S] cluster</name>
        <dbReference type="ChEBI" id="CHEBI:49883"/>
        <note>4Fe-4S-S-AdoMet</note>
    </ligand>
</feature>
<keyword evidence="18" id="KW-1185">Reference proteome</keyword>
<evidence type="ECO:0000313" key="18">
    <source>
        <dbReference type="Proteomes" id="UP000318017"/>
    </source>
</evidence>
<dbReference type="SFLD" id="SFLDS00029">
    <property type="entry name" value="Radical_SAM"/>
    <property type="match status" value="1"/>
</dbReference>
<evidence type="ECO:0000313" key="17">
    <source>
        <dbReference type="EMBL" id="QDV21875.1"/>
    </source>
</evidence>
<dbReference type="EMBL" id="CP036298">
    <property type="protein sequence ID" value="QDV21875.1"/>
    <property type="molecule type" value="Genomic_DNA"/>
</dbReference>
<dbReference type="FunFam" id="3.20.20.70:FF:000026">
    <property type="entry name" value="Biotin synthase"/>
    <property type="match status" value="1"/>
</dbReference>
<dbReference type="InterPro" id="IPR010722">
    <property type="entry name" value="BATS_dom"/>
</dbReference>
<evidence type="ECO:0000259" key="16">
    <source>
        <dbReference type="PROSITE" id="PS51918"/>
    </source>
</evidence>
<evidence type="ECO:0000256" key="2">
    <source>
        <dbReference type="ARBA" id="ARBA00010765"/>
    </source>
</evidence>
<dbReference type="SMART" id="SM00876">
    <property type="entry name" value="BATS"/>
    <property type="match status" value="1"/>
</dbReference>
<comment type="similarity">
    <text evidence="2 14">Belongs to the radical SAM superfamily. Biotin synthase family.</text>
</comment>
<evidence type="ECO:0000256" key="4">
    <source>
        <dbReference type="ARBA" id="ARBA00012236"/>
    </source>
</evidence>
<gene>
    <name evidence="14 17" type="primary">bioB</name>
    <name evidence="17" type="ORF">Q31a_01540</name>
</gene>
<evidence type="ECO:0000256" key="3">
    <source>
        <dbReference type="ARBA" id="ARBA00011738"/>
    </source>
</evidence>
<dbReference type="PIRSF" id="PIRSF001619">
    <property type="entry name" value="Biotin_synth"/>
    <property type="match status" value="1"/>
</dbReference>
<dbReference type="PANTHER" id="PTHR22976:SF2">
    <property type="entry name" value="BIOTIN SYNTHASE, MITOCHONDRIAL"/>
    <property type="match status" value="1"/>
</dbReference>
<organism evidence="17 18">
    <name type="scientific">Aureliella helgolandensis</name>
    <dbReference type="NCBI Taxonomy" id="2527968"/>
    <lineage>
        <taxon>Bacteria</taxon>
        <taxon>Pseudomonadati</taxon>
        <taxon>Planctomycetota</taxon>
        <taxon>Planctomycetia</taxon>
        <taxon>Pirellulales</taxon>
        <taxon>Pirellulaceae</taxon>
        <taxon>Aureliella</taxon>
    </lineage>
</organism>
<dbReference type="NCBIfam" id="TIGR00433">
    <property type="entry name" value="bioB"/>
    <property type="match status" value="1"/>
</dbReference>
<name>A0A518FZU7_9BACT</name>
<proteinExistence type="inferred from homology"/>
<dbReference type="HAMAP" id="MF_01694">
    <property type="entry name" value="BioB"/>
    <property type="match status" value="1"/>
</dbReference>
<comment type="subunit">
    <text evidence="3 14">Homodimer.</text>
</comment>
<dbReference type="KEGG" id="ahel:Q31a_01540"/>
<dbReference type="SFLD" id="SFLDG01060">
    <property type="entry name" value="BATS_domain_containing"/>
    <property type="match status" value="1"/>
</dbReference>
<keyword evidence="11 14" id="KW-0408">Iron</keyword>
<comment type="cofactor">
    <cofactor evidence="14">
        <name>[2Fe-2S] cluster</name>
        <dbReference type="ChEBI" id="CHEBI:190135"/>
    </cofactor>
    <text evidence="14">Binds 1 [2Fe-2S] cluster. The cluster is coordinated with 3 cysteines and 1 arginine.</text>
</comment>
<sequence>MISDLSSTLATDSRWHQLALQVLEGKHITSVQAEEILRTSDDELLELLAGAYRLRHKHFGKSVQLYFLVNAKSGLCPEDCGYCSQSKLSKAPIDKYRMLSADQLLDGARLAAERGSKTYCIVISGRAPNEREMTAVEMVVPQVKEKYDLKICACLGLLNDTNAQRLKACGVDRVNHNLNTGKEHYDKICSTHTYEDRVDTLKNVRSAGLELCSGGIIGMGETPSDLVSMAMELRELQVESIPLNFMHAIEGTPLEKEGNLTPQDCLRALCMMRFVNPASELRIAGGREKHLRSLQPLSLYVANSLFVGDYLTTKGQPPESDYQMIADLGFEITRTEFDSP</sequence>
<evidence type="ECO:0000256" key="13">
    <source>
        <dbReference type="ARBA" id="ARBA00051157"/>
    </source>
</evidence>
<dbReference type="CDD" id="cd01335">
    <property type="entry name" value="Radical_SAM"/>
    <property type="match status" value="1"/>
</dbReference>
<dbReference type="InterPro" id="IPR002684">
    <property type="entry name" value="Biotin_synth/BioAB"/>
</dbReference>
<keyword evidence="5 14" id="KW-0004">4Fe-4S</keyword>
<dbReference type="SMART" id="SM00729">
    <property type="entry name" value="Elp3"/>
    <property type="match status" value="1"/>
</dbReference>
<evidence type="ECO:0000256" key="1">
    <source>
        <dbReference type="ARBA" id="ARBA00004942"/>
    </source>
</evidence>
<evidence type="ECO:0000256" key="6">
    <source>
        <dbReference type="ARBA" id="ARBA00022679"/>
    </source>
</evidence>
<dbReference type="InterPro" id="IPR058240">
    <property type="entry name" value="rSAM_sf"/>
</dbReference>
<dbReference type="SFLD" id="SFLDG01278">
    <property type="entry name" value="biotin_synthase_like"/>
    <property type="match status" value="1"/>
</dbReference>
<dbReference type="InterPro" id="IPR024177">
    <property type="entry name" value="Biotin_synthase"/>
</dbReference>
<dbReference type="GO" id="GO:0004076">
    <property type="term" value="F:biotin synthase activity"/>
    <property type="evidence" value="ECO:0007669"/>
    <property type="project" value="UniProtKB-UniRule"/>
</dbReference>
<dbReference type="Pfam" id="PF06968">
    <property type="entry name" value="BATS"/>
    <property type="match status" value="1"/>
</dbReference>
<dbReference type="GO" id="GO:0009102">
    <property type="term" value="P:biotin biosynthetic process"/>
    <property type="evidence" value="ECO:0007669"/>
    <property type="project" value="UniProtKB-UniRule"/>
</dbReference>
<evidence type="ECO:0000256" key="11">
    <source>
        <dbReference type="ARBA" id="ARBA00023004"/>
    </source>
</evidence>
<dbReference type="RefSeq" id="WP_145072608.1">
    <property type="nucleotide sequence ID" value="NZ_CP036298.1"/>
</dbReference>